<comment type="caution">
    <text evidence="4">The sequence shown here is derived from an EMBL/GenBank/DDBJ whole genome shotgun (WGS) entry which is preliminary data.</text>
</comment>
<keyword evidence="5" id="KW-1185">Reference proteome</keyword>
<dbReference type="SMART" id="SM00052">
    <property type="entry name" value="EAL"/>
    <property type="match status" value="1"/>
</dbReference>
<dbReference type="SUPFAM" id="SSF55073">
    <property type="entry name" value="Nucleotide cyclase"/>
    <property type="match status" value="1"/>
</dbReference>
<feature type="domain" description="EAL" evidence="2">
    <location>
        <begin position="321"/>
        <end position="575"/>
    </location>
</feature>
<dbReference type="PROSITE" id="PS50883">
    <property type="entry name" value="EAL"/>
    <property type="match status" value="1"/>
</dbReference>
<sequence length="576" mass="63473">MFRAWSGRPELQETLGELRQAQRDARLLEQLLDQLPIGVSLQDAEGCMRLVNGPMAEVLGVPAERLLGRRPFDLLAATPAQAERMHADYLAQFASGEQRVQEYTLARSPHARTLSMTSHRIHCGTVPMMLSTAVDITDRRQMERDLSRRAFHDELTGLPNRLLMQEIVGAALRQHRRGGHFALAFIDLDNFKQVNDYYSPLVGDELLKAVARRIGQCIRTGDTLARISGDEFLLLADPLAQASDLPPLIERLIAALKQPFHIDGQEVLTSASVGASLYPLHGDSYEELRRCAGSAMVRAKRDRKGSAAYFDEAMGRALSDRMLTERRLRAAVRDRRFRAAFQPKVAIGTGEVRGFEALIRWVEDDGTVRAPASFIELASELGLLDEIARFAAEDVVRHLPSLQARFGPHVTVSLNVSARQAGDTAFMGLLTDQLRACGVAQHIVIELTEDALLATQRFQQETLPRLREAGIRVSIDDFGTGYSSLSMLADLTADEVKVDRAFITAIHERPRSQGILRAIESLCSALGIEVVAEGVETAQELAYLRSHTGIGVAQGYLFAKPQFIEALLAAPPPACG</sequence>
<dbReference type="NCBIfam" id="TIGR00254">
    <property type="entry name" value="GGDEF"/>
    <property type="match status" value="1"/>
</dbReference>
<dbReference type="InterPro" id="IPR052155">
    <property type="entry name" value="Biofilm_reg_signaling"/>
</dbReference>
<dbReference type="InterPro" id="IPR029787">
    <property type="entry name" value="Nucleotide_cyclase"/>
</dbReference>
<dbReference type="EMBL" id="JAZIBG010000031">
    <property type="protein sequence ID" value="MEF7615390.1"/>
    <property type="molecule type" value="Genomic_DNA"/>
</dbReference>
<evidence type="ECO:0000313" key="5">
    <source>
        <dbReference type="Proteomes" id="UP001336250"/>
    </source>
</evidence>
<dbReference type="Gene3D" id="3.30.450.20">
    <property type="entry name" value="PAS domain"/>
    <property type="match status" value="1"/>
</dbReference>
<dbReference type="Pfam" id="PF00990">
    <property type="entry name" value="GGDEF"/>
    <property type="match status" value="1"/>
</dbReference>
<dbReference type="InterPro" id="IPR013656">
    <property type="entry name" value="PAS_4"/>
</dbReference>
<evidence type="ECO:0000313" key="4">
    <source>
        <dbReference type="EMBL" id="MEF7615390.1"/>
    </source>
</evidence>
<proteinExistence type="predicted"/>
<organism evidence="4 5">
    <name type="scientific">Aquincola agrisoli</name>
    <dbReference type="NCBI Taxonomy" id="3119538"/>
    <lineage>
        <taxon>Bacteria</taxon>
        <taxon>Pseudomonadati</taxon>
        <taxon>Pseudomonadota</taxon>
        <taxon>Betaproteobacteria</taxon>
        <taxon>Burkholderiales</taxon>
        <taxon>Sphaerotilaceae</taxon>
        <taxon>Aquincola</taxon>
    </lineage>
</organism>
<dbReference type="Pfam" id="PF00563">
    <property type="entry name" value="EAL"/>
    <property type="match status" value="1"/>
</dbReference>
<dbReference type="InterPro" id="IPR001633">
    <property type="entry name" value="EAL_dom"/>
</dbReference>
<dbReference type="InterPro" id="IPR035965">
    <property type="entry name" value="PAS-like_dom_sf"/>
</dbReference>
<dbReference type="InterPro" id="IPR000014">
    <property type="entry name" value="PAS"/>
</dbReference>
<name>A0AAW9QDZ6_9BURK</name>
<feature type="domain" description="PAS" evidence="1">
    <location>
        <begin position="24"/>
        <end position="69"/>
    </location>
</feature>
<dbReference type="Proteomes" id="UP001336250">
    <property type="component" value="Unassembled WGS sequence"/>
</dbReference>
<evidence type="ECO:0000259" key="3">
    <source>
        <dbReference type="PROSITE" id="PS50887"/>
    </source>
</evidence>
<feature type="domain" description="GGDEF" evidence="3">
    <location>
        <begin position="179"/>
        <end position="312"/>
    </location>
</feature>
<dbReference type="Gene3D" id="3.20.20.450">
    <property type="entry name" value="EAL domain"/>
    <property type="match status" value="1"/>
</dbReference>
<dbReference type="InterPro" id="IPR000160">
    <property type="entry name" value="GGDEF_dom"/>
</dbReference>
<dbReference type="PANTHER" id="PTHR44757:SF2">
    <property type="entry name" value="BIOFILM ARCHITECTURE MAINTENANCE PROTEIN MBAA"/>
    <property type="match status" value="1"/>
</dbReference>
<evidence type="ECO:0000259" key="1">
    <source>
        <dbReference type="PROSITE" id="PS50112"/>
    </source>
</evidence>
<dbReference type="NCBIfam" id="TIGR00229">
    <property type="entry name" value="sensory_box"/>
    <property type="match status" value="1"/>
</dbReference>
<dbReference type="SMART" id="SM00091">
    <property type="entry name" value="PAS"/>
    <property type="match status" value="1"/>
</dbReference>
<accession>A0AAW9QDZ6</accession>
<dbReference type="SUPFAM" id="SSF55785">
    <property type="entry name" value="PYP-like sensor domain (PAS domain)"/>
    <property type="match status" value="1"/>
</dbReference>
<dbReference type="RefSeq" id="WP_332290641.1">
    <property type="nucleotide sequence ID" value="NZ_JAZIBG010000031.1"/>
</dbReference>
<dbReference type="PROSITE" id="PS50887">
    <property type="entry name" value="GGDEF"/>
    <property type="match status" value="1"/>
</dbReference>
<dbReference type="InterPro" id="IPR043128">
    <property type="entry name" value="Rev_trsase/Diguanyl_cyclase"/>
</dbReference>
<protein>
    <submittedName>
        <fullName evidence="4">EAL domain-containing protein</fullName>
    </submittedName>
</protein>
<dbReference type="Gene3D" id="3.30.70.270">
    <property type="match status" value="1"/>
</dbReference>
<evidence type="ECO:0000259" key="2">
    <source>
        <dbReference type="PROSITE" id="PS50883"/>
    </source>
</evidence>
<dbReference type="SUPFAM" id="SSF141868">
    <property type="entry name" value="EAL domain-like"/>
    <property type="match status" value="1"/>
</dbReference>
<dbReference type="CDD" id="cd01949">
    <property type="entry name" value="GGDEF"/>
    <property type="match status" value="1"/>
</dbReference>
<gene>
    <name evidence="4" type="ORF">V4F39_15835</name>
</gene>
<dbReference type="CDD" id="cd01948">
    <property type="entry name" value="EAL"/>
    <property type="match status" value="1"/>
</dbReference>
<dbReference type="SMART" id="SM00267">
    <property type="entry name" value="GGDEF"/>
    <property type="match status" value="1"/>
</dbReference>
<dbReference type="PROSITE" id="PS50112">
    <property type="entry name" value="PAS"/>
    <property type="match status" value="1"/>
</dbReference>
<dbReference type="PANTHER" id="PTHR44757">
    <property type="entry name" value="DIGUANYLATE CYCLASE DGCP"/>
    <property type="match status" value="1"/>
</dbReference>
<dbReference type="Pfam" id="PF08448">
    <property type="entry name" value="PAS_4"/>
    <property type="match status" value="1"/>
</dbReference>
<dbReference type="AlphaFoldDB" id="A0AAW9QDZ6"/>
<dbReference type="InterPro" id="IPR035919">
    <property type="entry name" value="EAL_sf"/>
</dbReference>
<reference evidence="4 5" key="1">
    <citation type="submission" date="2024-02" db="EMBL/GenBank/DDBJ databases">
        <title>Genome sequence of Aquincola sp. MAHUQ-54.</title>
        <authorList>
            <person name="Huq M.A."/>
        </authorList>
    </citation>
    <scope>NUCLEOTIDE SEQUENCE [LARGE SCALE GENOMIC DNA]</scope>
    <source>
        <strain evidence="4 5">MAHUQ-54</strain>
    </source>
</reference>